<evidence type="ECO:0000256" key="4">
    <source>
        <dbReference type="ARBA" id="ARBA00022692"/>
    </source>
</evidence>
<comment type="subcellular location">
    <subcellularLocation>
        <location evidence="1">Endoplasmic reticulum membrane</location>
    </subcellularLocation>
</comment>
<evidence type="ECO:0000259" key="14">
    <source>
        <dbReference type="PROSITE" id="PS50127"/>
    </source>
</evidence>
<dbReference type="GO" id="GO:0005789">
    <property type="term" value="C:endoplasmic reticulum membrane"/>
    <property type="evidence" value="ECO:0007669"/>
    <property type="project" value="UniProtKB-SubCell"/>
</dbReference>
<accession>A0AAJ5YZR8</accession>
<dbReference type="PANTHER" id="PTHR24067">
    <property type="entry name" value="UBIQUITIN-CONJUGATING ENZYME E2"/>
    <property type="match status" value="1"/>
</dbReference>
<keyword evidence="16" id="KW-1185">Reference proteome</keyword>
<evidence type="ECO:0000256" key="11">
    <source>
        <dbReference type="ARBA" id="ARBA00039885"/>
    </source>
</evidence>
<dbReference type="AlphaFoldDB" id="A0AAJ5YZR8"/>
<proteinExistence type="predicted"/>
<dbReference type="FunFam" id="3.10.110.10:FF:000023">
    <property type="entry name" value="Ubiquitin-conjugating enzyme E2 J2"/>
    <property type="match status" value="1"/>
</dbReference>
<dbReference type="InterPro" id="IPR016135">
    <property type="entry name" value="UBQ-conjugating_enzyme/RWD"/>
</dbReference>
<keyword evidence="8" id="KW-0067">ATP-binding</keyword>
<evidence type="ECO:0000256" key="12">
    <source>
        <dbReference type="ARBA" id="ARBA00042181"/>
    </source>
</evidence>
<dbReference type="InterPro" id="IPR000608">
    <property type="entry name" value="UBC"/>
</dbReference>
<keyword evidence="10" id="KW-0472">Membrane</keyword>
<feature type="domain" description="UBC core" evidence="14">
    <location>
        <begin position="5"/>
        <end position="155"/>
    </location>
</feature>
<dbReference type="GO" id="GO:0061631">
    <property type="term" value="F:ubiquitin conjugating enzyme activity"/>
    <property type="evidence" value="ECO:0007669"/>
    <property type="project" value="UniProtKB-EC"/>
</dbReference>
<evidence type="ECO:0000256" key="2">
    <source>
        <dbReference type="ARBA" id="ARBA00012486"/>
    </source>
</evidence>
<evidence type="ECO:0000256" key="10">
    <source>
        <dbReference type="ARBA" id="ARBA00023136"/>
    </source>
</evidence>
<keyword evidence="6" id="KW-0833">Ubl conjugation pathway</keyword>
<name>A0AAJ5YZR8_9BASI</name>
<dbReference type="Gene3D" id="3.10.110.10">
    <property type="entry name" value="Ubiquitin Conjugating Enzyme"/>
    <property type="match status" value="1"/>
</dbReference>
<feature type="region of interest" description="Disordered" evidence="13">
    <location>
        <begin position="166"/>
        <end position="188"/>
    </location>
</feature>
<protein>
    <recommendedName>
        <fullName evidence="11">Ubiquitin-conjugating enzyme E2 6</fullName>
        <ecNumber evidence="2">2.3.2.23</ecNumber>
    </recommendedName>
    <alternativeName>
        <fullName evidence="12">E2 ubiquitin-conjugating enzyme 6</fullName>
    </alternativeName>
</protein>
<dbReference type="SMART" id="SM00212">
    <property type="entry name" value="UBCc"/>
    <property type="match status" value="1"/>
</dbReference>
<sequence length="221" mass="24144">MATKAAAKRLAKEAAMMEKDPPPFCYARPREDNVLEWHFILRGPPGTPYEGGEYWGQLLFPSDYPFKPPGIKVQTPSGRFAPDQKICTSMSDYHPGSWNPAWSVAGILVGLLSFMCTDEMTAGSVMATNRERQSLAAKSHSFNVAQRRFVQLFPDYAGPEVRNVPNMTQAAKPPTPATPVSPAPPAAAAPPPSSSWNIGIMATVVLTCLFAVKLFDMWGRT</sequence>
<evidence type="ECO:0000256" key="3">
    <source>
        <dbReference type="ARBA" id="ARBA00022679"/>
    </source>
</evidence>
<evidence type="ECO:0000256" key="5">
    <source>
        <dbReference type="ARBA" id="ARBA00022741"/>
    </source>
</evidence>
<dbReference type="GO" id="GO:0005524">
    <property type="term" value="F:ATP binding"/>
    <property type="evidence" value="ECO:0007669"/>
    <property type="project" value="UniProtKB-KW"/>
</dbReference>
<evidence type="ECO:0000313" key="16">
    <source>
        <dbReference type="Proteomes" id="UP001217582"/>
    </source>
</evidence>
<evidence type="ECO:0000256" key="8">
    <source>
        <dbReference type="ARBA" id="ARBA00022840"/>
    </source>
</evidence>
<dbReference type="Proteomes" id="UP001217582">
    <property type="component" value="Chromosome 3"/>
</dbReference>
<dbReference type="EMBL" id="CP119918">
    <property type="protein sequence ID" value="WFD15434.1"/>
    <property type="molecule type" value="Genomic_DNA"/>
</dbReference>
<keyword evidence="7" id="KW-0256">Endoplasmic reticulum</keyword>
<dbReference type="Pfam" id="PF00179">
    <property type="entry name" value="UQ_con"/>
    <property type="match status" value="1"/>
</dbReference>
<keyword evidence="9" id="KW-1133">Transmembrane helix</keyword>
<evidence type="ECO:0000256" key="1">
    <source>
        <dbReference type="ARBA" id="ARBA00004586"/>
    </source>
</evidence>
<keyword evidence="5" id="KW-0547">Nucleotide-binding</keyword>
<dbReference type="InterPro" id="IPR050113">
    <property type="entry name" value="Ub_conjugating_enzyme"/>
</dbReference>
<evidence type="ECO:0000256" key="9">
    <source>
        <dbReference type="ARBA" id="ARBA00022989"/>
    </source>
</evidence>
<evidence type="ECO:0000256" key="7">
    <source>
        <dbReference type="ARBA" id="ARBA00022824"/>
    </source>
</evidence>
<dbReference type="EC" id="2.3.2.23" evidence="2"/>
<evidence type="ECO:0000256" key="6">
    <source>
        <dbReference type="ARBA" id="ARBA00022786"/>
    </source>
</evidence>
<keyword evidence="3 15" id="KW-0808">Transferase</keyword>
<dbReference type="PROSITE" id="PS50127">
    <property type="entry name" value="UBC_2"/>
    <property type="match status" value="1"/>
</dbReference>
<keyword evidence="15" id="KW-0012">Acyltransferase</keyword>
<organism evidence="15 16">
    <name type="scientific">Malassezia arunalokei</name>
    <dbReference type="NCBI Taxonomy" id="1514897"/>
    <lineage>
        <taxon>Eukaryota</taxon>
        <taxon>Fungi</taxon>
        <taxon>Dikarya</taxon>
        <taxon>Basidiomycota</taxon>
        <taxon>Ustilaginomycotina</taxon>
        <taxon>Malasseziomycetes</taxon>
        <taxon>Malasseziales</taxon>
        <taxon>Malasseziaceae</taxon>
        <taxon>Malassezia</taxon>
    </lineage>
</organism>
<feature type="compositionally biased region" description="Pro residues" evidence="13">
    <location>
        <begin position="173"/>
        <end position="188"/>
    </location>
</feature>
<evidence type="ECO:0000313" key="15">
    <source>
        <dbReference type="EMBL" id="WFD15434.1"/>
    </source>
</evidence>
<dbReference type="CDD" id="cd23799">
    <property type="entry name" value="UBCc_UBE2J"/>
    <property type="match status" value="1"/>
</dbReference>
<keyword evidence="4" id="KW-0812">Transmembrane</keyword>
<evidence type="ECO:0000256" key="13">
    <source>
        <dbReference type="SAM" id="MobiDB-lite"/>
    </source>
</evidence>
<reference evidence="15 16" key="1">
    <citation type="submission" date="2023-03" db="EMBL/GenBank/DDBJ databases">
        <title>Mating type loci evolution in Malassezia.</title>
        <authorList>
            <person name="Coelho M.A."/>
        </authorList>
    </citation>
    <scope>NUCLEOTIDE SEQUENCE [LARGE SCALE GENOMIC DNA]</scope>
    <source>
        <strain evidence="15 16">CBS 13387</strain>
    </source>
</reference>
<gene>
    <name evidence="15" type="primary">UBC6</name>
    <name evidence="15" type="ORF">MARU1_001452</name>
</gene>
<dbReference type="SUPFAM" id="SSF54495">
    <property type="entry name" value="UBC-like"/>
    <property type="match status" value="1"/>
</dbReference>